<dbReference type="InterPro" id="IPR002182">
    <property type="entry name" value="NB-ARC"/>
</dbReference>
<evidence type="ECO:0000259" key="7">
    <source>
        <dbReference type="Pfam" id="PF00931"/>
    </source>
</evidence>
<dbReference type="GO" id="GO:0043531">
    <property type="term" value="F:ADP binding"/>
    <property type="evidence" value="ECO:0007669"/>
    <property type="project" value="InterPro"/>
</dbReference>
<dbReference type="GO" id="GO:0009626">
    <property type="term" value="P:plant-type hypersensitive response"/>
    <property type="evidence" value="ECO:0007669"/>
    <property type="project" value="UniProtKB-ARBA"/>
</dbReference>
<dbReference type="Pfam" id="PF00931">
    <property type="entry name" value="NB-ARC"/>
    <property type="match status" value="1"/>
</dbReference>
<dbReference type="InterPro" id="IPR042197">
    <property type="entry name" value="Apaf_helical"/>
</dbReference>
<evidence type="ECO:0000256" key="4">
    <source>
        <dbReference type="ARBA" id="ARBA00022741"/>
    </source>
</evidence>
<dbReference type="Pfam" id="PF23559">
    <property type="entry name" value="WHD_DRP"/>
    <property type="match status" value="1"/>
</dbReference>
<dbReference type="InterPro" id="IPR041118">
    <property type="entry name" value="Rx_N"/>
</dbReference>
<gene>
    <name evidence="11" type="ORF">Taro_054425</name>
</gene>
<evidence type="ECO:0000256" key="2">
    <source>
        <dbReference type="ARBA" id="ARBA00022614"/>
    </source>
</evidence>
<dbReference type="InterPro" id="IPR036388">
    <property type="entry name" value="WH-like_DNA-bd_sf"/>
</dbReference>
<evidence type="ECO:0000259" key="10">
    <source>
        <dbReference type="Pfam" id="PF25019"/>
    </source>
</evidence>
<proteinExistence type="inferred from homology"/>
<dbReference type="GO" id="GO:0042742">
    <property type="term" value="P:defense response to bacterium"/>
    <property type="evidence" value="ECO:0007669"/>
    <property type="project" value="UniProtKB-ARBA"/>
</dbReference>
<evidence type="ECO:0000256" key="5">
    <source>
        <dbReference type="ARBA" id="ARBA00022821"/>
    </source>
</evidence>
<evidence type="ECO:0000313" key="11">
    <source>
        <dbReference type="EMBL" id="MQM21386.1"/>
    </source>
</evidence>
<evidence type="ECO:0000259" key="9">
    <source>
        <dbReference type="Pfam" id="PF23559"/>
    </source>
</evidence>
<dbReference type="InterPro" id="IPR032675">
    <property type="entry name" value="LRR_dom_sf"/>
</dbReference>
<dbReference type="InterPro" id="IPR058922">
    <property type="entry name" value="WHD_DRP"/>
</dbReference>
<sequence>MEEGNRSVLAQAVERFDAAHIGTLTAAASPVTSSIRECPGFRLSDAEQLPPTLQVLCIYGNSCEREQCSRHQHFQRLKHVQQHSYKQGGDCNLYLVFRNVHDANETTDFCSKICMEIHTLEIEWDCCTNGRFIVVDSVAEEVLGNLYHPLGEFWYKIRSLNKLVIRGYTGSRFASSFWDRRRLHSLYSVTLQQCSECEILPPLSQLSSLKELFVEGPSSLESFTQDYDISEQGWQKTQTRIAFPSLQKLEFHNMPFWKEWLGTKEGDFPLLRKLVLKHCPKLRALPHLPPRLKELELEACAELASLSIFDFPDNAKSFISLKSLRRQLSLSATKGTPPILRHICDTISRIHVKARWLTRMLAWVRATLDDAEDMDITEESIRDWLRDLQEVADAAEDLLDEFPHEALRLGFVGDGGWTAGSITELPRQRKRTSEMAMLHDQRMEEIVSRFMKIKKPEQALKLDYRKEQMDAESIYASRTTSSVIEEPHIVGRDKDLAKIKQFLLSSDTEEPIGSDDMDDHVFVMAIVGMGGLGKTTLAQLAYSDSQVNQHFELKSWVCVSEDFDVIRLTKAMLQSLNVEASGLSELDPLQRKLLQKLKGQGRLLLVLDDVWEADNLNIHSWNLLTVPLRYSSADTKIIMTTRSRKVSEMVSRNSTYDLAFLPDEDTLKLFMLHAFEGRDPNLFQNLVVLGKEIARRCGGVPLATKTLGGLLRNKDDEEWNKILDSEVWNTTINQEDSIIPILWLSYRHLPAPLKRCFRYCSLFPKDFVFDRNQIICMWMAQGFIKAIRREFMEDVGERYIDNLLSRSFFQQHPSNPKSLQMHDLMHDLAICVSGDECYSIEGDKPCLIPSHVRHLSILPTSDFRAIIPAVEYIGSEFFSGGFPQLEELTLREMGNWKSWCGAQEGECPKLKKFFIDGCVNLESLPPLGQLPSLRVLSISEASAVKNIGSEFFSGGFPQLEELTLSRMDNWKSWCSAQEGDCPKLKNLSIDSCPNLESLSLINLGVVEIISISGCPKLRCMPGHSLEVSHLQHAKTIKIQNICEVWCIEAAHLSTAAPVEDQPPCLQLEAVGRREAEYILGTWYHISQLTVKRCSKLMSLPFGFSHLIRQLTITECANLTSLPWTDLITLEYLMISECPLFQLLDPEQLPPTLQVLCIYGNPYETGQCSRHQHFQRLKQVQQYSNKEGGERNLYLVFHNVHDASAAVKFCSMGETKIHTLEIEWDCCTNDESNDIVAVMQEIVFKLCSRYISSKKLVIRGYTGSGFAGCYADFFSKELCSDFLHSRLSCVSLFQCPKCEILPALNQLPFLEELHVGGANNLEIIVP</sequence>
<keyword evidence="2" id="KW-0433">Leucine-rich repeat</keyword>
<protein>
    <submittedName>
        <fullName evidence="11">Uncharacterized protein</fullName>
    </submittedName>
</protein>
<evidence type="ECO:0000256" key="1">
    <source>
        <dbReference type="ARBA" id="ARBA00008894"/>
    </source>
</evidence>
<name>A0A843XQ05_COLES</name>
<dbReference type="Gene3D" id="3.40.50.300">
    <property type="entry name" value="P-loop containing nucleotide triphosphate hydrolases"/>
    <property type="match status" value="1"/>
</dbReference>
<dbReference type="FunFam" id="1.10.10.10:FF:000322">
    <property type="entry name" value="Probable disease resistance protein At1g63360"/>
    <property type="match status" value="1"/>
</dbReference>
<comment type="similarity">
    <text evidence="1">Belongs to the disease resistance NB-LRR family.</text>
</comment>
<dbReference type="PANTHER" id="PTHR36766">
    <property type="entry name" value="PLANT BROAD-SPECTRUM MILDEW RESISTANCE PROTEIN RPW8"/>
    <property type="match status" value="1"/>
</dbReference>
<organism evidence="11 12">
    <name type="scientific">Colocasia esculenta</name>
    <name type="common">Wild taro</name>
    <name type="synonym">Arum esculentum</name>
    <dbReference type="NCBI Taxonomy" id="4460"/>
    <lineage>
        <taxon>Eukaryota</taxon>
        <taxon>Viridiplantae</taxon>
        <taxon>Streptophyta</taxon>
        <taxon>Embryophyta</taxon>
        <taxon>Tracheophyta</taxon>
        <taxon>Spermatophyta</taxon>
        <taxon>Magnoliopsida</taxon>
        <taxon>Liliopsida</taxon>
        <taxon>Araceae</taxon>
        <taxon>Aroideae</taxon>
        <taxon>Colocasieae</taxon>
        <taxon>Colocasia</taxon>
    </lineage>
</organism>
<dbReference type="InterPro" id="IPR056789">
    <property type="entry name" value="LRR_R13L1-DRL21"/>
</dbReference>
<feature type="non-terminal residue" evidence="11">
    <location>
        <position position="1"/>
    </location>
</feature>
<dbReference type="Gene3D" id="1.10.10.10">
    <property type="entry name" value="Winged helix-like DNA-binding domain superfamily/Winged helix DNA-binding domain"/>
    <property type="match status" value="1"/>
</dbReference>
<dbReference type="EMBL" id="NMUH01010956">
    <property type="protein sequence ID" value="MQM21386.1"/>
    <property type="molecule type" value="Genomic_DNA"/>
</dbReference>
<keyword evidence="5" id="KW-0611">Plant defense</keyword>
<feature type="domain" description="Disease resistance N-terminal" evidence="8">
    <location>
        <begin position="347"/>
        <end position="409"/>
    </location>
</feature>
<dbReference type="InterPro" id="IPR027417">
    <property type="entry name" value="P-loop_NTPase"/>
</dbReference>
<evidence type="ECO:0000313" key="12">
    <source>
        <dbReference type="Proteomes" id="UP000652761"/>
    </source>
</evidence>
<keyword evidence="3" id="KW-0677">Repeat</keyword>
<dbReference type="Proteomes" id="UP000652761">
    <property type="component" value="Unassembled WGS sequence"/>
</dbReference>
<dbReference type="PRINTS" id="PR00364">
    <property type="entry name" value="DISEASERSIST"/>
</dbReference>
<keyword evidence="12" id="KW-1185">Reference proteome</keyword>
<dbReference type="Gene3D" id="3.80.10.10">
    <property type="entry name" value="Ribonuclease Inhibitor"/>
    <property type="match status" value="3"/>
</dbReference>
<dbReference type="PANTHER" id="PTHR36766:SF40">
    <property type="entry name" value="DISEASE RESISTANCE PROTEIN RGA3"/>
    <property type="match status" value="1"/>
</dbReference>
<dbReference type="Pfam" id="PF25019">
    <property type="entry name" value="LRR_R13L1-DRL21"/>
    <property type="match status" value="2"/>
</dbReference>
<dbReference type="GO" id="GO:0005524">
    <property type="term" value="F:ATP binding"/>
    <property type="evidence" value="ECO:0007669"/>
    <property type="project" value="UniProtKB-KW"/>
</dbReference>
<feature type="domain" description="Disease resistance protein winged helix" evidence="9">
    <location>
        <begin position="762"/>
        <end position="829"/>
    </location>
</feature>
<feature type="domain" description="R13L1/DRL21-like LRR repeat region" evidence="10">
    <location>
        <begin position="1197"/>
        <end position="1315"/>
    </location>
</feature>
<dbReference type="GO" id="GO:0002758">
    <property type="term" value="P:innate immune response-activating signaling pathway"/>
    <property type="evidence" value="ECO:0007669"/>
    <property type="project" value="UniProtKB-ARBA"/>
</dbReference>
<dbReference type="Gene3D" id="1.20.5.4130">
    <property type="match status" value="1"/>
</dbReference>
<dbReference type="Gene3D" id="1.10.8.430">
    <property type="entry name" value="Helical domain of apoptotic protease-activating factors"/>
    <property type="match status" value="1"/>
</dbReference>
<evidence type="ECO:0000256" key="3">
    <source>
        <dbReference type="ARBA" id="ARBA00022737"/>
    </source>
</evidence>
<accession>A0A843XQ05</accession>
<reference evidence="11" key="1">
    <citation type="submission" date="2017-07" db="EMBL/GenBank/DDBJ databases">
        <title>Taro Niue Genome Assembly and Annotation.</title>
        <authorList>
            <person name="Atibalentja N."/>
            <person name="Keating K."/>
            <person name="Fields C.J."/>
        </authorList>
    </citation>
    <scope>NUCLEOTIDE SEQUENCE</scope>
    <source>
        <strain evidence="11">Niue_2</strain>
        <tissue evidence="11">Leaf</tissue>
    </source>
</reference>
<evidence type="ECO:0000256" key="6">
    <source>
        <dbReference type="ARBA" id="ARBA00022840"/>
    </source>
</evidence>
<dbReference type="SUPFAM" id="SSF52058">
    <property type="entry name" value="L domain-like"/>
    <property type="match status" value="2"/>
</dbReference>
<comment type="caution">
    <text evidence="11">The sequence shown here is derived from an EMBL/GenBank/DDBJ whole genome shotgun (WGS) entry which is preliminary data.</text>
</comment>
<evidence type="ECO:0000259" key="8">
    <source>
        <dbReference type="Pfam" id="PF18052"/>
    </source>
</evidence>
<feature type="domain" description="NB-ARC" evidence="7">
    <location>
        <begin position="518"/>
        <end position="678"/>
    </location>
</feature>
<keyword evidence="4" id="KW-0547">Nucleotide-binding</keyword>
<dbReference type="SUPFAM" id="SSF52540">
    <property type="entry name" value="P-loop containing nucleoside triphosphate hydrolases"/>
    <property type="match status" value="1"/>
</dbReference>
<keyword evidence="6" id="KW-0067">ATP-binding</keyword>
<dbReference type="Pfam" id="PF18052">
    <property type="entry name" value="Rx_N"/>
    <property type="match status" value="1"/>
</dbReference>
<feature type="domain" description="R13L1/DRL21-like LRR repeat region" evidence="10">
    <location>
        <begin position="99"/>
        <end position="215"/>
    </location>
</feature>